<dbReference type="InterPro" id="IPR036063">
    <property type="entry name" value="Smr_dom_sf"/>
</dbReference>
<name>A0ABW4CTW8_9LACO</name>
<dbReference type="SUPFAM" id="SSF48334">
    <property type="entry name" value="DNA repair protein MutS, domain III"/>
    <property type="match status" value="1"/>
</dbReference>
<comment type="similarity">
    <text evidence="8">Belongs to the DNA mismatch repair MutS family. MutS2 subfamily.</text>
</comment>
<evidence type="ECO:0000256" key="10">
    <source>
        <dbReference type="SAM" id="MobiDB-lite"/>
    </source>
</evidence>
<dbReference type="InterPro" id="IPR002625">
    <property type="entry name" value="Smr_dom"/>
</dbReference>
<dbReference type="Pfam" id="PF00488">
    <property type="entry name" value="MutS_V"/>
    <property type="match status" value="1"/>
</dbReference>
<sequence>MNKKILTTLGFDQIKTALAKEVVTAAGHARVAALAPTSDRTQVQQALDETADGASLLRLKGGIPLPELTDVGPALKRVQIGATLNGKELAQLTRVLRSVSAVDDFLADLNDKIELRRVYTLQQQLTVLPELERRLYTAIDEEGNVTDEASDTLRAVRNQIRQLEANIRSRMDSYIHGNMAKYLSDPIITLRDDRFVLPVRSDSRGQVAGVVHDQSASGATLFIEPQAIVDMNNRLREAQIEEQQEIARVLAELSETVAPYSKQIARNAEVLGHFDFINAKARYARAIKATEPLVSAKNEVDILQARHPLLDAHKVVPNDIVIGKDYQAIVVTGPNTGGKTITLKTLGLLQLMGQAGLFIPAGEESTIGVFSEIFADIGDEQSIEQSLSTFSGHMANIVDILDHLDDQALVLFDELGAGTDPQEGAALAIAILDEVGTIGADVVATTHYPELKLYGYNTPGTINASMEFDAATLQPTYRLLIGVPGRSNAFDISRRLGLDGAIVDRAKALIADDSHDLNNMIADLESQRKAAETEYKAARADTDAAQKLLADLQAAYAELEKERAGQLDKAREQANALVEKAQKKADKIIRDLRQMQKAGSGNVKENRLIEAKTGLKQLHQEQPQPKNKVLRREKRKQALRPGDRVHVLSYDQTGDLLDQVDKTHWNVQLGILRMKISTSDLEKVAEPKDQEPKRRMAIVKGGAASGPDTTLDLRGVRYEDAMAQLDRYIDSALLAGYPQVTIIHGLGTGAIRNGVTEYLKRNSQVKKFGFAPQNAGGSGATIVQFK</sequence>
<feature type="region of interest" description="Disordered" evidence="10">
    <location>
        <begin position="618"/>
        <end position="638"/>
    </location>
</feature>
<dbReference type="SMART" id="SM00534">
    <property type="entry name" value="MUTSac"/>
    <property type="match status" value="1"/>
</dbReference>
<dbReference type="InterPro" id="IPR036187">
    <property type="entry name" value="DNA_mismatch_repair_MutS_sf"/>
</dbReference>
<gene>
    <name evidence="8" type="primary">mutS2</name>
    <name evidence="8" type="synonym">rqcU</name>
    <name evidence="12" type="ORF">ACFQ5K_05405</name>
</gene>
<evidence type="ECO:0000313" key="12">
    <source>
        <dbReference type="EMBL" id="MFD1440831.1"/>
    </source>
</evidence>
<evidence type="ECO:0000256" key="5">
    <source>
        <dbReference type="ARBA" id="ARBA00022840"/>
    </source>
</evidence>
<dbReference type="SMART" id="SM00463">
    <property type="entry name" value="SMR"/>
    <property type="match status" value="1"/>
</dbReference>
<keyword evidence="2 8" id="KW-0547">Nucleotide-binding</keyword>
<dbReference type="GO" id="GO:0004519">
    <property type="term" value="F:endonuclease activity"/>
    <property type="evidence" value="ECO:0007669"/>
    <property type="project" value="UniProtKB-KW"/>
</dbReference>
<dbReference type="HAMAP" id="MF_00092">
    <property type="entry name" value="MutS2"/>
    <property type="match status" value="1"/>
</dbReference>
<dbReference type="PROSITE" id="PS00486">
    <property type="entry name" value="DNA_MISMATCH_REPAIR_2"/>
    <property type="match status" value="1"/>
</dbReference>
<comment type="caution">
    <text evidence="12">The sequence shown here is derived from an EMBL/GenBank/DDBJ whole genome shotgun (WGS) entry which is preliminary data.</text>
</comment>
<feature type="binding site" evidence="8">
    <location>
        <begin position="333"/>
        <end position="340"/>
    </location>
    <ligand>
        <name>ATP</name>
        <dbReference type="ChEBI" id="CHEBI:30616"/>
    </ligand>
</feature>
<dbReference type="PANTHER" id="PTHR48466">
    <property type="entry name" value="OS10G0509000 PROTEIN-RELATED"/>
    <property type="match status" value="1"/>
</dbReference>
<evidence type="ECO:0000313" key="13">
    <source>
        <dbReference type="Proteomes" id="UP001597212"/>
    </source>
</evidence>
<keyword evidence="1 8" id="KW-0699">rRNA-binding</keyword>
<dbReference type="SUPFAM" id="SSF160443">
    <property type="entry name" value="SMR domain-like"/>
    <property type="match status" value="1"/>
</dbReference>
<dbReference type="SUPFAM" id="SSF52540">
    <property type="entry name" value="P-loop containing nucleoside triphosphate hydrolases"/>
    <property type="match status" value="1"/>
</dbReference>
<evidence type="ECO:0000256" key="9">
    <source>
        <dbReference type="SAM" id="Coils"/>
    </source>
</evidence>
<keyword evidence="7 8" id="KW-0238">DNA-binding</keyword>
<dbReference type="EC" id="3.6.4.-" evidence="8"/>
<feature type="coiled-coil region" evidence="9">
    <location>
        <begin position="514"/>
        <end position="598"/>
    </location>
</feature>
<evidence type="ECO:0000256" key="8">
    <source>
        <dbReference type="HAMAP-Rule" id="MF_00092"/>
    </source>
</evidence>
<dbReference type="CDD" id="cd03280">
    <property type="entry name" value="ABC_MutS2"/>
    <property type="match status" value="1"/>
</dbReference>
<organism evidence="12 13">
    <name type="scientific">Lacticaseibacillus hegangensis</name>
    <dbReference type="NCBI Taxonomy" id="2486010"/>
    <lineage>
        <taxon>Bacteria</taxon>
        <taxon>Bacillati</taxon>
        <taxon>Bacillota</taxon>
        <taxon>Bacilli</taxon>
        <taxon>Lactobacillales</taxon>
        <taxon>Lactobacillaceae</taxon>
        <taxon>Lacticaseibacillus</taxon>
    </lineage>
</organism>
<dbReference type="PANTHER" id="PTHR48466:SF2">
    <property type="entry name" value="OS10G0509000 PROTEIN"/>
    <property type="match status" value="1"/>
</dbReference>
<protein>
    <recommendedName>
        <fullName evidence="8">Endonuclease MutS2</fullName>
        <ecNumber evidence="8">3.1.-.-</ecNumber>
    </recommendedName>
    <alternativeName>
        <fullName evidence="8">Ribosome-associated protein quality control-upstream factor</fullName>
        <shortName evidence="8">RQC-upstream factor</shortName>
        <shortName evidence="8">RqcU</shortName>
        <ecNumber evidence="8">3.6.4.-</ecNumber>
    </alternativeName>
</protein>
<dbReference type="RefSeq" id="WP_125758290.1">
    <property type="nucleotide sequence ID" value="NZ_JBHTOK010000043.1"/>
</dbReference>
<dbReference type="EC" id="3.1.-.-" evidence="8"/>
<feature type="coiled-coil region" evidence="9">
    <location>
        <begin position="146"/>
        <end position="173"/>
    </location>
</feature>
<evidence type="ECO:0000256" key="1">
    <source>
        <dbReference type="ARBA" id="ARBA00022730"/>
    </source>
</evidence>
<feature type="domain" description="Smr" evidence="11">
    <location>
        <begin position="711"/>
        <end position="786"/>
    </location>
</feature>
<keyword evidence="4 8" id="KW-0378">Hydrolase</keyword>
<keyword evidence="8" id="KW-0540">Nuclease</keyword>
<evidence type="ECO:0000256" key="3">
    <source>
        <dbReference type="ARBA" id="ARBA00022759"/>
    </source>
</evidence>
<keyword evidence="13" id="KW-1185">Reference proteome</keyword>
<feature type="compositionally biased region" description="Basic residues" evidence="10">
    <location>
        <begin position="628"/>
        <end position="638"/>
    </location>
</feature>
<dbReference type="PROSITE" id="PS50828">
    <property type="entry name" value="SMR"/>
    <property type="match status" value="1"/>
</dbReference>
<evidence type="ECO:0000256" key="2">
    <source>
        <dbReference type="ARBA" id="ARBA00022741"/>
    </source>
</evidence>
<keyword evidence="5 8" id="KW-0067">ATP-binding</keyword>
<keyword evidence="3 8" id="KW-0255">Endonuclease</keyword>
<dbReference type="SMART" id="SM00533">
    <property type="entry name" value="MUTSd"/>
    <property type="match status" value="1"/>
</dbReference>
<dbReference type="Gene3D" id="3.30.1370.110">
    <property type="match status" value="1"/>
</dbReference>
<dbReference type="InterPro" id="IPR005747">
    <property type="entry name" value="MutS2"/>
</dbReference>
<evidence type="ECO:0000259" key="11">
    <source>
        <dbReference type="PROSITE" id="PS50828"/>
    </source>
</evidence>
<dbReference type="Gene3D" id="3.40.50.300">
    <property type="entry name" value="P-loop containing nucleotide triphosphate hydrolases"/>
    <property type="match status" value="1"/>
</dbReference>
<comment type="function">
    <text evidence="8">Endonuclease that is involved in the suppression of homologous recombination and thus may have a key role in the control of bacterial genetic diversity.</text>
</comment>
<dbReference type="InterPro" id="IPR045076">
    <property type="entry name" value="MutS"/>
</dbReference>
<evidence type="ECO:0000256" key="6">
    <source>
        <dbReference type="ARBA" id="ARBA00022884"/>
    </source>
</evidence>
<evidence type="ECO:0000256" key="4">
    <source>
        <dbReference type="ARBA" id="ARBA00022801"/>
    </source>
</evidence>
<dbReference type="InterPro" id="IPR000432">
    <property type="entry name" value="DNA_mismatch_repair_MutS_C"/>
</dbReference>
<dbReference type="Pfam" id="PF20297">
    <property type="entry name" value="MSSS"/>
    <property type="match status" value="1"/>
</dbReference>
<dbReference type="NCBIfam" id="TIGR01069">
    <property type="entry name" value="mutS2"/>
    <property type="match status" value="1"/>
</dbReference>
<keyword evidence="6 8" id="KW-0694">RNA-binding</keyword>
<proteinExistence type="inferred from homology"/>
<evidence type="ECO:0000256" key="7">
    <source>
        <dbReference type="ARBA" id="ARBA00023125"/>
    </source>
</evidence>
<keyword evidence="9" id="KW-0175">Coiled coil</keyword>
<dbReference type="InterPro" id="IPR046893">
    <property type="entry name" value="MSSS"/>
</dbReference>
<reference evidence="13" key="1">
    <citation type="journal article" date="2019" name="Int. J. Syst. Evol. Microbiol.">
        <title>The Global Catalogue of Microorganisms (GCM) 10K type strain sequencing project: providing services to taxonomists for standard genome sequencing and annotation.</title>
        <authorList>
            <consortium name="The Broad Institute Genomics Platform"/>
            <consortium name="The Broad Institute Genome Sequencing Center for Infectious Disease"/>
            <person name="Wu L."/>
            <person name="Ma J."/>
        </authorList>
    </citation>
    <scope>NUCLEOTIDE SEQUENCE [LARGE SCALE GENOMIC DNA]</scope>
    <source>
        <strain evidence="13">CCM 8912</strain>
    </source>
</reference>
<comment type="function">
    <text evidence="8">Acts as a ribosome collision sensor, splitting the ribosome into its 2 subunits. Detects stalled/collided 70S ribosomes which it binds and splits by an ATP-hydrolysis driven conformational change. Acts upstream of the ribosome quality control system (RQC), a ribosome-associated complex that mediates the extraction of incompletely synthesized nascent chains from stalled ribosomes and their subsequent degradation. Probably generates substrates for RQC.</text>
</comment>
<dbReference type="Pfam" id="PF01713">
    <property type="entry name" value="Smr"/>
    <property type="match status" value="1"/>
</dbReference>
<comment type="subunit">
    <text evidence="8">Homodimer. Binds to stalled ribosomes, contacting rRNA.</text>
</comment>
<dbReference type="InterPro" id="IPR007696">
    <property type="entry name" value="DNA_mismatch_repair_MutS_core"/>
</dbReference>
<dbReference type="EMBL" id="JBHTOK010000043">
    <property type="protein sequence ID" value="MFD1440831.1"/>
    <property type="molecule type" value="Genomic_DNA"/>
</dbReference>
<dbReference type="PIRSF" id="PIRSF005814">
    <property type="entry name" value="MutS_YshD"/>
    <property type="match status" value="1"/>
</dbReference>
<accession>A0ABW4CTW8</accession>
<dbReference type="Proteomes" id="UP001597212">
    <property type="component" value="Unassembled WGS sequence"/>
</dbReference>
<dbReference type="InterPro" id="IPR027417">
    <property type="entry name" value="P-loop_NTPase"/>
</dbReference>